<feature type="transmembrane region" description="Helical" evidence="13">
    <location>
        <begin position="449"/>
        <end position="470"/>
    </location>
</feature>
<feature type="transmembrane region" description="Helical" evidence="13">
    <location>
        <begin position="292"/>
        <end position="319"/>
    </location>
</feature>
<feature type="transmembrane region" description="Helical" evidence="13">
    <location>
        <begin position="386"/>
        <end position="407"/>
    </location>
</feature>
<keyword evidence="10 13" id="KW-0472">Membrane</keyword>
<keyword evidence="8 13" id="KW-0812">Transmembrane</keyword>
<feature type="transmembrane region" description="Helical" evidence="13">
    <location>
        <begin position="60"/>
        <end position="83"/>
    </location>
</feature>
<evidence type="ECO:0000256" key="1">
    <source>
        <dbReference type="ARBA" id="ARBA00004651"/>
    </source>
</evidence>
<evidence type="ECO:0000256" key="8">
    <source>
        <dbReference type="ARBA" id="ARBA00022692"/>
    </source>
</evidence>
<feature type="domain" description="Arabinofuranosyltransferase AftA C-terminal" evidence="14">
    <location>
        <begin position="508"/>
        <end position="686"/>
    </location>
</feature>
<evidence type="ECO:0000256" key="11">
    <source>
        <dbReference type="ARBA" id="ARBA00033184"/>
    </source>
</evidence>
<keyword evidence="7" id="KW-0808">Transferase</keyword>
<dbReference type="AlphaFoldDB" id="A0A426JSI4"/>
<evidence type="ECO:0000256" key="5">
    <source>
        <dbReference type="ARBA" id="ARBA00020482"/>
    </source>
</evidence>
<dbReference type="EC" id="2.4.2.46" evidence="4"/>
<dbReference type="EMBL" id="RSAA01000014">
    <property type="protein sequence ID" value="RRO16063.1"/>
    <property type="molecule type" value="Genomic_DNA"/>
</dbReference>
<name>A0A426JSI4_9PSEU</name>
<evidence type="ECO:0000256" key="12">
    <source>
        <dbReference type="ARBA" id="ARBA00034030"/>
    </source>
</evidence>
<sequence>MAEHGPCSTILREPSCRLRRRTSEVVGILPSPQVTGPSPIDEPRQASVVRLPLRTTVAELIGGSAVAVLVSMVLQFAATRLSISEPSNAPEALTMLSSTLVLAVLFVVLAFGYRATRLGRWGKVVATWVALSAFTTLLLAIPLQSTRFYYGGSSTDNGFRLQLMTRMASTLGLADMNYADTAPYYPSGWFWLGGRFANLLGWEGWAAYKPYALCWVAVTTVVAFTLWSVVLRRRLAVLAAVVTTLSGMLHGIVEPYAWPSAAWMAPVAVLTWRALRLDDGAPRWTLVCIGGYVGFAAITYTLHFGFAVALIVLMALIVGVDRVRRGDAMGAAVKRLFLRLLPIGLVSLVISLLVWLPYLVSTHFLLDNPRSAAQHYLPEDGALLPVPMAEASAFGALCLVGFAWLLLRCRHSEIAASMLVVVVAIYGWFGLSTLALLAKTTLLSFRLNVVLDLVLPIAGVLGLVELFGYLRPKIDPRYGLQATALVCALGLGGAVAVSQTALTEELGAYTEQAYSDYYPTGDNAKGGRDPEEAGSWLDDEIRAVDALTGREPDQNVLLSTDYKVMSFQPYWGFQQETPHYANPLADYDERAAEVERWTKARTSDELLAMLRDSKFKSPTVFVLTNPRSPHSTAEFPPEHQDDLAVQLKGDSFPQNPNVRDYYAYFDRELFDSPAFVKREVGPYTIIALR</sequence>
<feature type="transmembrane region" description="Helical" evidence="13">
    <location>
        <begin position="340"/>
        <end position="366"/>
    </location>
</feature>
<feature type="transmembrane region" description="Helical" evidence="13">
    <location>
        <begin position="235"/>
        <end position="253"/>
    </location>
</feature>
<evidence type="ECO:0000256" key="7">
    <source>
        <dbReference type="ARBA" id="ARBA00022679"/>
    </source>
</evidence>
<feature type="transmembrane region" description="Helical" evidence="13">
    <location>
        <begin position="414"/>
        <end position="437"/>
    </location>
</feature>
<dbReference type="UniPathway" id="UPA00963"/>
<evidence type="ECO:0000256" key="9">
    <source>
        <dbReference type="ARBA" id="ARBA00022989"/>
    </source>
</evidence>
<comment type="similarity">
    <text evidence="3">Belongs to the glycosyltransferase 85 family.</text>
</comment>
<accession>A0A426JSI4</accession>
<reference evidence="16 17" key="1">
    <citation type="submission" date="2018-11" db="EMBL/GenBank/DDBJ databases">
        <title>Saccharopolyspora rhizosphaerae sp. nov., an actinomycete isolated from rhizosphere soil in Thailand.</title>
        <authorList>
            <person name="Intra B."/>
            <person name="Euanorasetr J."/>
            <person name="Take A."/>
            <person name="Inahashi Y."/>
            <person name="Mori M."/>
            <person name="Panbangred W."/>
            <person name="Matsumoto A."/>
        </authorList>
    </citation>
    <scope>NUCLEOTIDE SEQUENCE [LARGE SCALE GENOMIC DNA]</scope>
    <source>
        <strain evidence="16 17">H219</strain>
    </source>
</reference>
<comment type="pathway">
    <text evidence="2">Cell wall biogenesis; cell wall polysaccharide biosynthesis.</text>
</comment>
<evidence type="ECO:0000313" key="16">
    <source>
        <dbReference type="EMBL" id="RRO16063.1"/>
    </source>
</evidence>
<feature type="domain" description="Arabinofuranosyltransferase AftA N-terminal" evidence="15">
    <location>
        <begin position="60"/>
        <end position="489"/>
    </location>
</feature>
<dbReference type="InterPro" id="IPR020959">
    <property type="entry name" value="ArabinofuranosylTrfase_AftA_C"/>
</dbReference>
<keyword evidence="17" id="KW-1185">Reference proteome</keyword>
<feature type="transmembrane region" description="Helical" evidence="13">
    <location>
        <begin position="210"/>
        <end position="230"/>
    </location>
</feature>
<keyword evidence="9 13" id="KW-1133">Transmembrane helix</keyword>
<proteinExistence type="inferred from homology"/>
<evidence type="ECO:0000256" key="3">
    <source>
        <dbReference type="ARBA" id="ARBA00009655"/>
    </source>
</evidence>
<comment type="catalytic activity">
    <reaction evidence="12">
        <text>Adds an alpha-D-arabinofuranosyl group from trans,octacis-decaprenylphospho-beta-D-arabinofuranose at the 5-O-position of the eighth, tenth and twelfth galactofuranose unit of the galactofuranan chain of [beta-D-galactofuranosyl-(1-&gt;5)-beta-D-galactofuranosyl-(1-&gt;6)]14-beta-D-galactofuranosyl-(1-&gt;5)-beta-D-galactofuranosyl-(1-&gt;4)-alpha-L-rhamnopyranosyl-(1-&gt;3)-N-acetyl-alpha-D-glucosaminyl-diphospho-trans,octacis-decaprenol.</text>
        <dbReference type="EC" id="2.4.2.46"/>
    </reaction>
</comment>
<evidence type="ECO:0000256" key="10">
    <source>
        <dbReference type="ARBA" id="ARBA00023136"/>
    </source>
</evidence>
<dbReference type="GO" id="GO:0045227">
    <property type="term" value="P:capsule polysaccharide biosynthetic process"/>
    <property type="evidence" value="ECO:0007669"/>
    <property type="project" value="UniProtKB-UniPathway"/>
</dbReference>
<dbReference type="GO" id="GO:0005886">
    <property type="term" value="C:plasma membrane"/>
    <property type="evidence" value="ECO:0007669"/>
    <property type="project" value="UniProtKB-SubCell"/>
</dbReference>
<evidence type="ECO:0000256" key="2">
    <source>
        <dbReference type="ARBA" id="ARBA00004776"/>
    </source>
</evidence>
<dbReference type="Pfam" id="PF12250">
    <property type="entry name" value="AftA_N"/>
    <property type="match status" value="1"/>
</dbReference>
<dbReference type="GO" id="GO:0016757">
    <property type="term" value="F:glycosyltransferase activity"/>
    <property type="evidence" value="ECO:0007669"/>
    <property type="project" value="InterPro"/>
</dbReference>
<evidence type="ECO:0000256" key="6">
    <source>
        <dbReference type="ARBA" id="ARBA00022475"/>
    </source>
</evidence>
<dbReference type="GO" id="GO:0044038">
    <property type="term" value="P:cell wall macromolecule biosynthetic process"/>
    <property type="evidence" value="ECO:0007669"/>
    <property type="project" value="InterPro"/>
</dbReference>
<protein>
    <recommendedName>
        <fullName evidence="5">Galactan 5-O-arabinofuranosyltransferase</fullName>
        <ecNumber evidence="4">2.4.2.46</ecNumber>
    </recommendedName>
    <alternativeName>
        <fullName evidence="11">Arabinofuranosyltransferase AftA</fullName>
    </alternativeName>
</protein>
<feature type="transmembrane region" description="Helical" evidence="13">
    <location>
        <begin position="482"/>
        <end position="502"/>
    </location>
</feature>
<comment type="subcellular location">
    <subcellularLocation>
        <location evidence="1">Cell membrane</location>
        <topology evidence="1">Multi-pass membrane protein</topology>
    </subcellularLocation>
</comment>
<dbReference type="Pfam" id="PF12249">
    <property type="entry name" value="AftA_C"/>
    <property type="match status" value="1"/>
</dbReference>
<organism evidence="16 17">
    <name type="scientific">Saccharopolyspora rhizosphaerae</name>
    <dbReference type="NCBI Taxonomy" id="2492662"/>
    <lineage>
        <taxon>Bacteria</taxon>
        <taxon>Bacillati</taxon>
        <taxon>Actinomycetota</taxon>
        <taxon>Actinomycetes</taxon>
        <taxon>Pseudonocardiales</taxon>
        <taxon>Pseudonocardiaceae</taxon>
        <taxon>Saccharopolyspora</taxon>
    </lineage>
</organism>
<evidence type="ECO:0000259" key="15">
    <source>
        <dbReference type="Pfam" id="PF12250"/>
    </source>
</evidence>
<evidence type="ECO:0000259" key="14">
    <source>
        <dbReference type="Pfam" id="PF12249"/>
    </source>
</evidence>
<comment type="caution">
    <text evidence="16">The sequence shown here is derived from an EMBL/GenBank/DDBJ whole genome shotgun (WGS) entry which is preliminary data.</text>
</comment>
<feature type="transmembrane region" description="Helical" evidence="13">
    <location>
        <begin position="125"/>
        <end position="143"/>
    </location>
</feature>
<dbReference type="InterPro" id="IPR020963">
    <property type="entry name" value="ArabinofuranosylTrfase_AftA_N"/>
</dbReference>
<dbReference type="Proteomes" id="UP000274515">
    <property type="component" value="Unassembled WGS sequence"/>
</dbReference>
<dbReference type="OrthoDB" id="4775300at2"/>
<gene>
    <name evidence="16" type="ORF">EIL87_13390</name>
</gene>
<evidence type="ECO:0000313" key="17">
    <source>
        <dbReference type="Proteomes" id="UP000274515"/>
    </source>
</evidence>
<feature type="transmembrane region" description="Helical" evidence="13">
    <location>
        <begin position="95"/>
        <end position="113"/>
    </location>
</feature>
<keyword evidence="6" id="KW-1003">Cell membrane</keyword>
<evidence type="ECO:0000256" key="4">
    <source>
        <dbReference type="ARBA" id="ARBA00012037"/>
    </source>
</evidence>
<evidence type="ECO:0000256" key="13">
    <source>
        <dbReference type="SAM" id="Phobius"/>
    </source>
</evidence>